<dbReference type="SMART" id="SM00220">
    <property type="entry name" value="S_TKc"/>
    <property type="match status" value="1"/>
</dbReference>
<evidence type="ECO:0000256" key="6">
    <source>
        <dbReference type="SAM" id="Phobius"/>
    </source>
</evidence>
<evidence type="ECO:0000256" key="3">
    <source>
        <dbReference type="ARBA" id="ARBA00022777"/>
    </source>
</evidence>
<evidence type="ECO:0000259" key="7">
    <source>
        <dbReference type="PROSITE" id="PS50011"/>
    </source>
</evidence>
<sequence>MLREGSEIRGTWRIRQEIGRGGMSVVFLAVDEISNQKYAVKEIRPDGKEELAILRKSLEHEAEILRELSHPGIVRLEAVVPDRDGILLIQDYIEGDTLQQILDERGAQSEKMVAEWGIQLCDILNYMHGLSPPVLYLDLKPSNIIRQSDGTLVLIDFGSARRISSIDSNESKKVPVVASSDESGVFSEPAFSYAFGTAVYTAGEQRTGKNPDARSDIYSLGITLYQLTTGRLPEKKHEDEVFNCKKEKSVNGFLPIIKKCMEEDPKNRYDSVESLKIALADVLKQEKIRIVKARRKLRIQILLSLLLFLSAFLINLIFFYLIPSYQKKYAMQKKNEAYALLMKKAENASEEQNKSYYAEAMELLPEEPEAYLGYWEAALSDGVLSETEDHFLQEAFDKIPEGREKNVQQILAQKQSADIYPKLCYELSMGYYCFYEGSRESGRSRALFWMEEYLQAERAALQTGNFQSITGASWRTERMEILQAIAQESDAMNLPDTSEAASSSFRKCWEEYQQLLVNIDAAQTAGEEESLTALQLLIEVSGQIQDHAREFERCGITIEAMQCSLEQIEGMASVIYLSTKRKEESRQEQTQKEEELYWTLEENQEAAWAKLEFMKIRTTG</sequence>
<dbReference type="InterPro" id="IPR017441">
    <property type="entry name" value="Protein_kinase_ATP_BS"/>
</dbReference>
<dbReference type="PANTHER" id="PTHR43289:SF34">
    <property type="entry name" value="SERINE_THREONINE-PROTEIN KINASE YBDM-RELATED"/>
    <property type="match status" value="1"/>
</dbReference>
<keyword evidence="9" id="KW-1185">Reference proteome</keyword>
<dbReference type="PROSITE" id="PS50011">
    <property type="entry name" value="PROTEIN_KINASE_DOM"/>
    <property type="match status" value="1"/>
</dbReference>
<keyword evidence="6" id="KW-0472">Membrane</keyword>
<dbReference type="GO" id="GO:0004674">
    <property type="term" value="F:protein serine/threonine kinase activity"/>
    <property type="evidence" value="ECO:0007669"/>
    <property type="project" value="UniProtKB-KW"/>
</dbReference>
<evidence type="ECO:0000256" key="1">
    <source>
        <dbReference type="ARBA" id="ARBA00022679"/>
    </source>
</evidence>
<keyword evidence="1" id="KW-0808">Transferase</keyword>
<evidence type="ECO:0000256" key="4">
    <source>
        <dbReference type="ARBA" id="ARBA00022840"/>
    </source>
</evidence>
<gene>
    <name evidence="8" type="ORF">LKD81_11365</name>
</gene>
<accession>A0AAE3EC13</accession>
<dbReference type="AlphaFoldDB" id="A0AAE3EC13"/>
<dbReference type="InterPro" id="IPR011009">
    <property type="entry name" value="Kinase-like_dom_sf"/>
</dbReference>
<keyword evidence="8" id="KW-0723">Serine/threonine-protein kinase</keyword>
<name>A0AAE3EC13_9FIRM</name>
<dbReference type="InterPro" id="IPR000719">
    <property type="entry name" value="Prot_kinase_dom"/>
</dbReference>
<dbReference type="RefSeq" id="WP_308454108.1">
    <property type="nucleotide sequence ID" value="NZ_JAJEQR010000033.1"/>
</dbReference>
<keyword evidence="6" id="KW-0812">Transmembrane</keyword>
<evidence type="ECO:0000256" key="2">
    <source>
        <dbReference type="ARBA" id="ARBA00022741"/>
    </source>
</evidence>
<dbReference type="EMBL" id="JAJEQR010000033">
    <property type="protein sequence ID" value="MCC2231588.1"/>
    <property type="molecule type" value="Genomic_DNA"/>
</dbReference>
<keyword evidence="3 8" id="KW-0418">Kinase</keyword>
<feature type="binding site" evidence="5">
    <location>
        <position position="41"/>
    </location>
    <ligand>
        <name>ATP</name>
        <dbReference type="ChEBI" id="CHEBI:30616"/>
    </ligand>
</feature>
<dbReference type="PANTHER" id="PTHR43289">
    <property type="entry name" value="MITOGEN-ACTIVATED PROTEIN KINASE KINASE KINASE 20-RELATED"/>
    <property type="match status" value="1"/>
</dbReference>
<dbReference type="Pfam" id="PF00069">
    <property type="entry name" value="Pkinase"/>
    <property type="match status" value="1"/>
</dbReference>
<evidence type="ECO:0000313" key="9">
    <source>
        <dbReference type="Proteomes" id="UP001198182"/>
    </source>
</evidence>
<protein>
    <submittedName>
        <fullName evidence="8">Serine/threonine protein kinase</fullName>
    </submittedName>
</protein>
<reference evidence="8" key="1">
    <citation type="submission" date="2021-10" db="EMBL/GenBank/DDBJ databases">
        <title>Anaerobic single-cell dispensing facilitates the cultivation of human gut bacteria.</title>
        <authorList>
            <person name="Afrizal A."/>
        </authorList>
    </citation>
    <scope>NUCLEOTIDE SEQUENCE</scope>
    <source>
        <strain evidence="8">CLA-AA-H215</strain>
    </source>
</reference>
<evidence type="ECO:0000313" key="8">
    <source>
        <dbReference type="EMBL" id="MCC2231588.1"/>
    </source>
</evidence>
<feature type="domain" description="Protein kinase" evidence="7">
    <location>
        <begin position="12"/>
        <end position="283"/>
    </location>
</feature>
<keyword evidence="6" id="KW-1133">Transmembrane helix</keyword>
<dbReference type="CDD" id="cd14014">
    <property type="entry name" value="STKc_PknB_like"/>
    <property type="match status" value="1"/>
</dbReference>
<keyword evidence="4 5" id="KW-0067">ATP-binding</keyword>
<dbReference type="GO" id="GO:0005524">
    <property type="term" value="F:ATP binding"/>
    <property type="evidence" value="ECO:0007669"/>
    <property type="project" value="UniProtKB-UniRule"/>
</dbReference>
<dbReference type="SUPFAM" id="SSF56112">
    <property type="entry name" value="Protein kinase-like (PK-like)"/>
    <property type="match status" value="1"/>
</dbReference>
<keyword evidence="2 5" id="KW-0547">Nucleotide-binding</keyword>
<evidence type="ECO:0000256" key="5">
    <source>
        <dbReference type="PROSITE-ProRule" id="PRU10141"/>
    </source>
</evidence>
<dbReference type="Gene3D" id="1.10.510.10">
    <property type="entry name" value="Transferase(Phosphotransferase) domain 1"/>
    <property type="match status" value="1"/>
</dbReference>
<comment type="caution">
    <text evidence="8">The sequence shown here is derived from an EMBL/GenBank/DDBJ whole genome shotgun (WGS) entry which is preliminary data.</text>
</comment>
<dbReference type="Proteomes" id="UP001198182">
    <property type="component" value="Unassembled WGS sequence"/>
</dbReference>
<organism evidence="8 9">
    <name type="scientific">Hominifimenecus microfluidus</name>
    <dbReference type="NCBI Taxonomy" id="2885348"/>
    <lineage>
        <taxon>Bacteria</taxon>
        <taxon>Bacillati</taxon>
        <taxon>Bacillota</taxon>
        <taxon>Clostridia</taxon>
        <taxon>Lachnospirales</taxon>
        <taxon>Lachnospiraceae</taxon>
        <taxon>Hominifimenecus</taxon>
    </lineage>
</organism>
<feature type="transmembrane region" description="Helical" evidence="6">
    <location>
        <begin position="301"/>
        <end position="322"/>
    </location>
</feature>
<proteinExistence type="predicted"/>
<dbReference type="PROSITE" id="PS00107">
    <property type="entry name" value="PROTEIN_KINASE_ATP"/>
    <property type="match status" value="1"/>
</dbReference>